<keyword evidence="7 10" id="KW-1015">Disulfide bond</keyword>
<dbReference type="SMART" id="SM00180">
    <property type="entry name" value="EGF_Lam"/>
    <property type="match status" value="5"/>
</dbReference>
<keyword evidence="11" id="KW-0175">Coiled coil</keyword>
<dbReference type="Gene3D" id="2.10.25.10">
    <property type="entry name" value="Laminin"/>
    <property type="match status" value="3"/>
</dbReference>
<keyword evidence="8" id="KW-0325">Glycoprotein</keyword>
<reference evidence="14" key="1">
    <citation type="journal article" date="2014" name="Nat. Commun.">
        <title>The rainbow trout genome provides novel insights into evolution after whole-genome duplication in vertebrates.</title>
        <authorList>
            <person name="Berthelot C."/>
            <person name="Brunet F."/>
            <person name="Chalopin D."/>
            <person name="Juanchich A."/>
            <person name="Bernard M."/>
            <person name="Noel B."/>
            <person name="Bento P."/>
            <person name="Da Silva C."/>
            <person name="Labadie K."/>
            <person name="Alberti A."/>
            <person name="Aury J.M."/>
            <person name="Louis A."/>
            <person name="Dehais P."/>
            <person name="Bardou P."/>
            <person name="Montfort J."/>
            <person name="Klopp C."/>
            <person name="Cabau C."/>
            <person name="Gaspin C."/>
            <person name="Thorgaard G.H."/>
            <person name="Boussaha M."/>
            <person name="Quillet E."/>
            <person name="Guyomard R."/>
            <person name="Galiana D."/>
            <person name="Bobe J."/>
            <person name="Volff J.N."/>
            <person name="Genet C."/>
            <person name="Wincker P."/>
            <person name="Jaillon O."/>
            <person name="Roest Crollius H."/>
            <person name="Guiguen Y."/>
        </authorList>
    </citation>
    <scope>NUCLEOTIDE SEQUENCE [LARGE SCALE GENOMIC DNA]</scope>
</reference>
<evidence type="ECO:0000256" key="3">
    <source>
        <dbReference type="ARBA" id="ARBA00022530"/>
    </source>
</evidence>
<keyword evidence="4" id="KW-0732">Signal</keyword>
<comment type="subcellular location">
    <subcellularLocation>
        <location evidence="1">Secreted</location>
        <location evidence="1">Extracellular space</location>
        <location evidence="1">Extracellular matrix</location>
        <location evidence="1">Basement membrane</location>
    </subcellularLocation>
</comment>
<dbReference type="Pfam" id="PF24973">
    <property type="entry name" value="EGF_LMN_ATRN"/>
    <property type="match status" value="2"/>
</dbReference>
<evidence type="ECO:0000256" key="10">
    <source>
        <dbReference type="PROSITE-ProRule" id="PRU00460"/>
    </source>
</evidence>
<dbReference type="Pfam" id="PF00052">
    <property type="entry name" value="Laminin_B"/>
    <property type="match status" value="1"/>
</dbReference>
<dbReference type="EMBL" id="FR914762">
    <property type="protein sequence ID" value="CDQ93263.1"/>
    <property type="molecule type" value="Genomic_DNA"/>
</dbReference>
<dbReference type="Proteomes" id="UP000193380">
    <property type="component" value="Unassembled WGS sequence"/>
</dbReference>
<protein>
    <recommendedName>
        <fullName evidence="16">Laminin, gamma 2</fullName>
    </recommendedName>
</protein>
<feature type="domain" description="Laminin EGF-like" evidence="12">
    <location>
        <begin position="100"/>
        <end position="145"/>
    </location>
</feature>
<evidence type="ECO:0000256" key="2">
    <source>
        <dbReference type="ARBA" id="ARBA00022525"/>
    </source>
</evidence>
<dbReference type="InterPro" id="IPR050440">
    <property type="entry name" value="Laminin/Netrin_ECM"/>
</dbReference>
<dbReference type="FunFam" id="2.10.25.10:FF:000188">
    <property type="entry name" value="Laminin subunit gamma 2"/>
    <property type="match status" value="1"/>
</dbReference>
<reference evidence="14" key="2">
    <citation type="submission" date="2014-03" db="EMBL/GenBank/DDBJ databases">
        <authorList>
            <person name="Genoscope - CEA"/>
        </authorList>
    </citation>
    <scope>NUCLEOTIDE SEQUENCE</scope>
</reference>
<evidence type="ECO:0000256" key="4">
    <source>
        <dbReference type="ARBA" id="ARBA00022729"/>
    </source>
</evidence>
<dbReference type="SMART" id="SM00181">
    <property type="entry name" value="EGF"/>
    <property type="match status" value="3"/>
</dbReference>
<dbReference type="PROSITE" id="PS01248">
    <property type="entry name" value="EGF_LAM_1"/>
    <property type="match status" value="2"/>
</dbReference>
<evidence type="ECO:0000313" key="15">
    <source>
        <dbReference type="Proteomes" id="UP000193380"/>
    </source>
</evidence>
<dbReference type="Gene3D" id="2.170.300.10">
    <property type="entry name" value="Tie2 ligand-binding domain superfamily"/>
    <property type="match status" value="1"/>
</dbReference>
<feature type="coiled-coil region" evidence="11">
    <location>
        <begin position="647"/>
        <end position="674"/>
    </location>
</feature>
<dbReference type="InterPro" id="IPR056863">
    <property type="entry name" value="LMN_ATRN_NET-like_EGF"/>
</dbReference>
<dbReference type="PANTHER" id="PTHR10574:SF270">
    <property type="entry name" value="LAMININ SUBUNIT GAMMA-1"/>
    <property type="match status" value="1"/>
</dbReference>
<feature type="disulfide bond" evidence="10">
    <location>
        <begin position="72"/>
        <end position="81"/>
    </location>
</feature>
<proteinExistence type="predicted"/>
<gene>
    <name evidence="14" type="ORF">GSONMT00059217001</name>
</gene>
<evidence type="ECO:0000256" key="9">
    <source>
        <dbReference type="ARBA" id="ARBA00023292"/>
    </source>
</evidence>
<dbReference type="SUPFAM" id="SSF57196">
    <property type="entry name" value="EGF/Laminin"/>
    <property type="match status" value="3"/>
</dbReference>
<dbReference type="GO" id="GO:0005604">
    <property type="term" value="C:basement membrane"/>
    <property type="evidence" value="ECO:0007669"/>
    <property type="project" value="UniProtKB-SubCell"/>
</dbReference>
<feature type="domain" description="Laminin EGF-like" evidence="12">
    <location>
        <begin position="523"/>
        <end position="568"/>
    </location>
</feature>
<feature type="disulfide bond" evidence="10">
    <location>
        <begin position="100"/>
        <end position="112"/>
    </location>
</feature>
<evidence type="ECO:0000256" key="5">
    <source>
        <dbReference type="ARBA" id="ARBA00022737"/>
    </source>
</evidence>
<feature type="non-terminal residue" evidence="14">
    <location>
        <position position="1"/>
    </location>
</feature>
<dbReference type="AlphaFoldDB" id="A0A060YN60"/>
<feature type="disulfide bond" evidence="10">
    <location>
        <begin position="120"/>
        <end position="129"/>
    </location>
</feature>
<dbReference type="GO" id="GO:0009888">
    <property type="term" value="P:tissue development"/>
    <property type="evidence" value="ECO:0007669"/>
    <property type="project" value="TreeGrafter"/>
</dbReference>
<evidence type="ECO:0008006" key="16">
    <source>
        <dbReference type="Google" id="ProtNLM"/>
    </source>
</evidence>
<keyword evidence="6" id="KW-0084">Basement membrane</keyword>
<evidence type="ECO:0000313" key="14">
    <source>
        <dbReference type="EMBL" id="CDQ93263.1"/>
    </source>
</evidence>
<dbReference type="InterPro" id="IPR002049">
    <property type="entry name" value="LE_dom"/>
</dbReference>
<evidence type="ECO:0000256" key="8">
    <source>
        <dbReference type="ARBA" id="ARBA00023180"/>
    </source>
</evidence>
<evidence type="ECO:0000256" key="7">
    <source>
        <dbReference type="ARBA" id="ARBA00023157"/>
    </source>
</evidence>
<evidence type="ECO:0000256" key="1">
    <source>
        <dbReference type="ARBA" id="ARBA00004302"/>
    </source>
</evidence>
<dbReference type="InterPro" id="IPR000034">
    <property type="entry name" value="Laminin_IV"/>
</dbReference>
<name>A0A060YN60_ONCMY</name>
<sequence>FDSTYMRLLMYLIPIRVSANMKSSWIFLCGLSLCTWLSVQGTYSYGGSDICKCNGKSRYCLPDSGGLHCVDCQDNTEGRHCERCKEGFHHQRAGNRCLPCNCSRIGSVGSHCDSRGHCSCRVGAQGDKCDRCPNGTPISSNGCANSGQLTDNSVTAQSLPCFCYGHSTQCSPAKGYSVHTITSTFDNGPEGWRAATAHGVTPSQVHFRWSPTHKDVEVISKDIMPAYLYAPDETPMNTMVFSVLLKKGGGGTQSVPCSESVVQYSYLGNQELSYGQNISFSLRLDRGVRHPSTADVVLEGSGLRVAASLGDLRTIVPCGQKITYTFRLDEQRSSKWRPLLSSFQFQKLLQNLTAIKIRGTFGENGRGYLDNVRMESARQGAGTPAAWVQNCNCPVGYEGQFCERCTSGYKRSSQSKGPYSSCEPCSCRGGSCDSETGDCYSADETPGRQTCQLGYYNDPAQPRSCLKCPCPNGAACSVSPGTVKVKCDLCPPGTTGSLCDTCQDGFYGNPLGENGSQRPCRRCQCNGVSSCDPQTGECLKCLNHTTGFFCESCLDGYHHSMPSEACKPCGCNSQGSLYNKCGDQGQCSCREGFEGLKCQRSACPSCFNPVKTKVEGYTRKLREIETLFTGTESGSLPVNDAQMERAISAAEDIVTDLQRNAQTLSESEKDLQARLSDISTTQLSEGRDIQVISNTINNIKLQDQRYQRQVSDIQTLIHDVRRKLEEARLNIKQAEFPLSDAEVDTDSLSTLVQRATGLAEKHQSKAATVEKTANSALAESEKSLALMRTVMTGENKIRELIGDLKTKYDKNSAQVKAMESLATRLSSSAQDESRMAANTLEQIASLELNIPGPLKDIDSVVAKLDGLSEQVEENLTEYQALQEETQEDKAAVEDLLALGKAAQQEYYQLLARANAAKADTELALKAITDNIDGVDDALEMLRGFDGQISKNKALADEAIKRLPGINATIQQAVGNNSETLFIIGNVSDDYNDALGTFSRLEAVVSRLEGMSGSLPVAPADLLKDATKLKGDVQDLKTQAVATVSKVAAERANAEGQRDKAAEALMGGTGAYVNAKHTRDAVGETLLVINNLLSMIGKPGSVDEERLGELEQSISSARDQVNQQLRPRLQDLEEKEAGQRARLSGLNLDIDMILDDIRNLEDIHANIPKGCFNTPPIEKP</sequence>
<feature type="domain" description="Laminin EGF-like" evidence="12">
    <location>
        <begin position="51"/>
        <end position="99"/>
    </location>
</feature>
<comment type="caution">
    <text evidence="10">Lacks conserved residue(s) required for the propagation of feature annotation.</text>
</comment>
<keyword evidence="3" id="KW-0272">Extracellular matrix</keyword>
<keyword evidence="2" id="KW-0964">Secreted</keyword>
<dbReference type="InterPro" id="IPR000742">
    <property type="entry name" value="EGF"/>
</dbReference>
<dbReference type="Pfam" id="PF00053">
    <property type="entry name" value="EGF_laminin"/>
    <property type="match status" value="4"/>
</dbReference>
<dbReference type="CDD" id="cd00055">
    <property type="entry name" value="EGF_Lam"/>
    <property type="match status" value="6"/>
</dbReference>
<dbReference type="PaxDb" id="8022-A0A060YN60"/>
<feature type="domain" description="Laminin IV type A" evidence="13">
    <location>
        <begin position="187"/>
        <end position="390"/>
    </location>
</feature>
<dbReference type="SMART" id="SM00281">
    <property type="entry name" value="LamB"/>
    <property type="match status" value="1"/>
</dbReference>
<evidence type="ECO:0000256" key="11">
    <source>
        <dbReference type="SAM" id="Coils"/>
    </source>
</evidence>
<evidence type="ECO:0000256" key="6">
    <source>
        <dbReference type="ARBA" id="ARBA00022869"/>
    </source>
</evidence>
<dbReference type="FunFam" id="2.10.25.10:FF:000130">
    <property type="entry name" value="Laminin subunit beta 1"/>
    <property type="match status" value="1"/>
</dbReference>
<evidence type="ECO:0000259" key="12">
    <source>
        <dbReference type="PROSITE" id="PS50027"/>
    </source>
</evidence>
<evidence type="ECO:0000259" key="13">
    <source>
        <dbReference type="PROSITE" id="PS51115"/>
    </source>
</evidence>
<keyword evidence="9 10" id="KW-0424">Laminin EGF-like domain</keyword>
<dbReference type="PANTHER" id="PTHR10574">
    <property type="entry name" value="NETRIN/LAMININ-RELATED"/>
    <property type="match status" value="1"/>
</dbReference>
<dbReference type="STRING" id="8022.A0A060YN60"/>
<dbReference type="PROSITE" id="PS51115">
    <property type="entry name" value="LAMININ_IVA"/>
    <property type="match status" value="1"/>
</dbReference>
<feature type="disulfide bond" evidence="10">
    <location>
        <begin position="541"/>
        <end position="550"/>
    </location>
</feature>
<dbReference type="GO" id="GO:0009887">
    <property type="term" value="P:animal organ morphogenesis"/>
    <property type="evidence" value="ECO:0007669"/>
    <property type="project" value="TreeGrafter"/>
</dbReference>
<accession>A0A060YN60</accession>
<organism evidence="14 15">
    <name type="scientific">Oncorhynchus mykiss</name>
    <name type="common">Rainbow trout</name>
    <name type="synonym">Salmo gairdneri</name>
    <dbReference type="NCBI Taxonomy" id="8022"/>
    <lineage>
        <taxon>Eukaryota</taxon>
        <taxon>Metazoa</taxon>
        <taxon>Chordata</taxon>
        <taxon>Craniata</taxon>
        <taxon>Vertebrata</taxon>
        <taxon>Euteleostomi</taxon>
        <taxon>Actinopterygii</taxon>
        <taxon>Neopterygii</taxon>
        <taxon>Teleostei</taxon>
        <taxon>Protacanthopterygii</taxon>
        <taxon>Salmoniformes</taxon>
        <taxon>Salmonidae</taxon>
        <taxon>Salmoninae</taxon>
        <taxon>Oncorhynchus</taxon>
    </lineage>
</organism>
<dbReference type="PROSITE" id="PS50027">
    <property type="entry name" value="EGF_LAM_2"/>
    <property type="match status" value="3"/>
</dbReference>
<dbReference type="GO" id="GO:0007411">
    <property type="term" value="P:axon guidance"/>
    <property type="evidence" value="ECO:0007669"/>
    <property type="project" value="TreeGrafter"/>
</dbReference>
<keyword evidence="5" id="KW-0677">Repeat</keyword>